<organism evidence="3 4">
    <name type="scientific">Sphingomonas cynarae</name>
    <dbReference type="NCBI Taxonomy" id="930197"/>
    <lineage>
        <taxon>Bacteria</taxon>
        <taxon>Pseudomonadati</taxon>
        <taxon>Pseudomonadota</taxon>
        <taxon>Alphaproteobacteria</taxon>
        <taxon>Sphingomonadales</taxon>
        <taxon>Sphingomonadaceae</taxon>
        <taxon>Sphingomonas</taxon>
    </lineage>
</organism>
<dbReference type="Pfam" id="PF07607">
    <property type="entry name" value="DUF1570"/>
    <property type="match status" value="1"/>
</dbReference>
<sequence length="493" mass="53892">MKKTMLALILAMSPTAALAEWHEARSPHFTIYSEDDPKALAAYADKLERFDHALRRLRKVDDPAVSPANRVTIFVVRDTSTVRKLLGGDNSWVAGFYRPRAAHSLIVTSSLNFTGNDSRGALDPMTVLLHEYTHHFLLENFAAAYPAWFVEGFAEFASAAQFDADGAIGIGLPAQHRARALARPDALSLSTMLADDKRKLNDREKASLYATGWLLTHYLFFADARKGQLASYLNAINNGTSRQEAAQAAFGDPDVLSRELNAYERRKLDYIRIPPATVASGRIEVVGLSPGAAAVLPLRMRLKRGVLRPDAAAFVKLARSAAAPFPNDPDAQLVLADAEAMAGELDACDAAIARALAVRPDSPAGLLARAHSVMRRRDDHGARADWPAIRAAISRANKAEPDNPLPLMLYYDSFIAGQQSPTKLAIDGLERAFEIAPQDPGLRLRLATQLVTDRRFEEARMVLAPLAYSPHAGSQVETARDMLDRLPVETASR</sequence>
<gene>
    <name evidence="3" type="ORF">GCM10022268_11640</name>
</gene>
<evidence type="ECO:0000256" key="1">
    <source>
        <dbReference type="SAM" id="SignalP"/>
    </source>
</evidence>
<comment type="caution">
    <text evidence="3">The sequence shown here is derived from an EMBL/GenBank/DDBJ whole genome shotgun (WGS) entry which is preliminary data.</text>
</comment>
<dbReference type="InterPro" id="IPR011990">
    <property type="entry name" value="TPR-like_helical_dom_sf"/>
</dbReference>
<evidence type="ECO:0000259" key="2">
    <source>
        <dbReference type="Pfam" id="PF07607"/>
    </source>
</evidence>
<dbReference type="RefSeq" id="WP_344692427.1">
    <property type="nucleotide sequence ID" value="NZ_BAABBF010000002.1"/>
</dbReference>
<keyword evidence="1" id="KW-0732">Signal</keyword>
<dbReference type="Gene3D" id="1.25.40.10">
    <property type="entry name" value="Tetratricopeptide repeat domain"/>
    <property type="match status" value="1"/>
</dbReference>
<evidence type="ECO:0000313" key="3">
    <source>
        <dbReference type="EMBL" id="GAA3703645.1"/>
    </source>
</evidence>
<feature type="domain" description="DUF1570" evidence="2">
    <location>
        <begin position="130"/>
        <end position="235"/>
    </location>
</feature>
<proteinExistence type="predicted"/>
<keyword evidence="4" id="KW-1185">Reference proteome</keyword>
<reference evidence="4" key="1">
    <citation type="journal article" date="2019" name="Int. J. Syst. Evol. Microbiol.">
        <title>The Global Catalogue of Microorganisms (GCM) 10K type strain sequencing project: providing services to taxonomists for standard genome sequencing and annotation.</title>
        <authorList>
            <consortium name="The Broad Institute Genomics Platform"/>
            <consortium name="The Broad Institute Genome Sequencing Center for Infectious Disease"/>
            <person name="Wu L."/>
            <person name="Ma J."/>
        </authorList>
    </citation>
    <scope>NUCLEOTIDE SEQUENCE [LARGE SCALE GENOMIC DNA]</scope>
    <source>
        <strain evidence="4">JCM 17498</strain>
    </source>
</reference>
<name>A0ABP7DC10_9SPHN</name>
<protein>
    <submittedName>
        <fullName evidence="3">DUF1570 domain-containing protein</fullName>
    </submittedName>
</protein>
<dbReference type="Proteomes" id="UP001500523">
    <property type="component" value="Unassembled WGS sequence"/>
</dbReference>
<feature type="signal peptide" evidence="1">
    <location>
        <begin position="1"/>
        <end position="19"/>
    </location>
</feature>
<dbReference type="InterPro" id="IPR011464">
    <property type="entry name" value="DUF1570"/>
</dbReference>
<dbReference type="EMBL" id="BAABBF010000002">
    <property type="protein sequence ID" value="GAA3703645.1"/>
    <property type="molecule type" value="Genomic_DNA"/>
</dbReference>
<evidence type="ECO:0000313" key="4">
    <source>
        <dbReference type="Proteomes" id="UP001500523"/>
    </source>
</evidence>
<feature type="chain" id="PRO_5046696931" evidence="1">
    <location>
        <begin position="20"/>
        <end position="493"/>
    </location>
</feature>
<dbReference type="SUPFAM" id="SSF48452">
    <property type="entry name" value="TPR-like"/>
    <property type="match status" value="1"/>
</dbReference>
<accession>A0ABP7DC10</accession>